<proteinExistence type="predicted"/>
<accession>A0A3M7SQM7</accession>
<protein>
    <submittedName>
        <fullName evidence="1">Uncharacterized protein</fullName>
    </submittedName>
</protein>
<keyword evidence="2" id="KW-1185">Reference proteome</keyword>
<reference evidence="1 2" key="1">
    <citation type="journal article" date="2018" name="Sci. Rep.">
        <title>Genomic signatures of local adaptation to the degree of environmental predictability in rotifers.</title>
        <authorList>
            <person name="Franch-Gras L."/>
            <person name="Hahn C."/>
            <person name="Garcia-Roger E.M."/>
            <person name="Carmona M.J."/>
            <person name="Serra M."/>
            <person name="Gomez A."/>
        </authorList>
    </citation>
    <scope>NUCLEOTIDE SEQUENCE [LARGE SCALE GENOMIC DNA]</scope>
    <source>
        <strain evidence="1">HYR1</strain>
    </source>
</reference>
<name>A0A3M7SQM7_BRAPC</name>
<evidence type="ECO:0000313" key="1">
    <source>
        <dbReference type="EMBL" id="RNA38134.1"/>
    </source>
</evidence>
<gene>
    <name evidence="1" type="ORF">BpHYR1_008720</name>
</gene>
<evidence type="ECO:0000313" key="2">
    <source>
        <dbReference type="Proteomes" id="UP000276133"/>
    </source>
</evidence>
<dbReference type="AlphaFoldDB" id="A0A3M7SQM7"/>
<comment type="caution">
    <text evidence="1">The sequence shown here is derived from an EMBL/GenBank/DDBJ whole genome shotgun (WGS) entry which is preliminary data.</text>
</comment>
<dbReference type="Proteomes" id="UP000276133">
    <property type="component" value="Unassembled WGS sequence"/>
</dbReference>
<sequence>MLCDRSIGLVLIKYMIFYNCNQIRYLNLVSKIEKILNESMMNISKFIIYIPALYYVRFGSNSLLYQLKQLPTRNTSY</sequence>
<dbReference type="EMBL" id="REGN01000911">
    <property type="protein sequence ID" value="RNA38134.1"/>
    <property type="molecule type" value="Genomic_DNA"/>
</dbReference>
<organism evidence="1 2">
    <name type="scientific">Brachionus plicatilis</name>
    <name type="common">Marine rotifer</name>
    <name type="synonym">Brachionus muelleri</name>
    <dbReference type="NCBI Taxonomy" id="10195"/>
    <lineage>
        <taxon>Eukaryota</taxon>
        <taxon>Metazoa</taxon>
        <taxon>Spiralia</taxon>
        <taxon>Gnathifera</taxon>
        <taxon>Rotifera</taxon>
        <taxon>Eurotatoria</taxon>
        <taxon>Monogononta</taxon>
        <taxon>Pseudotrocha</taxon>
        <taxon>Ploima</taxon>
        <taxon>Brachionidae</taxon>
        <taxon>Brachionus</taxon>
    </lineage>
</organism>